<dbReference type="InterPro" id="IPR036388">
    <property type="entry name" value="WH-like_DNA-bd_sf"/>
</dbReference>
<dbReference type="STRING" id="28131.BWX40_01565"/>
<dbReference type="InterPro" id="IPR000847">
    <property type="entry name" value="LysR_HTH_N"/>
</dbReference>
<dbReference type="EMBL" id="AP014597">
    <property type="protein sequence ID" value="BAU17832.1"/>
    <property type="molecule type" value="Genomic_DNA"/>
</dbReference>
<gene>
    <name evidence="6" type="ORF">PIOMA14_I_1324</name>
</gene>
<dbReference type="GO" id="GO:0003677">
    <property type="term" value="F:DNA binding"/>
    <property type="evidence" value="ECO:0007669"/>
    <property type="project" value="UniProtKB-KW"/>
</dbReference>
<evidence type="ECO:0000256" key="1">
    <source>
        <dbReference type="ARBA" id="ARBA00009437"/>
    </source>
</evidence>
<comment type="similarity">
    <text evidence="1">Belongs to the LysR transcriptional regulatory family.</text>
</comment>
<protein>
    <submittedName>
        <fullName evidence="6">Putative transcriptional regulator</fullName>
    </submittedName>
</protein>
<dbReference type="InterPro" id="IPR005119">
    <property type="entry name" value="LysR_subst-bd"/>
</dbReference>
<keyword evidence="4" id="KW-0804">Transcription</keyword>
<dbReference type="Gene3D" id="1.10.10.10">
    <property type="entry name" value="Winged helix-like DNA-binding domain superfamily/Winged helix DNA-binding domain"/>
    <property type="match status" value="1"/>
</dbReference>
<dbReference type="GO" id="GO:0003700">
    <property type="term" value="F:DNA-binding transcription factor activity"/>
    <property type="evidence" value="ECO:0007669"/>
    <property type="project" value="InterPro"/>
</dbReference>
<dbReference type="PRINTS" id="PR00039">
    <property type="entry name" value="HTHLYSR"/>
</dbReference>
<dbReference type="PANTHER" id="PTHR30419">
    <property type="entry name" value="HTH-TYPE TRANSCRIPTIONAL REGULATOR YBHD"/>
    <property type="match status" value="1"/>
</dbReference>
<accession>A0A0S3UK23</accession>
<organism evidence="6 7">
    <name type="scientific">Prevotella intermedia</name>
    <dbReference type="NCBI Taxonomy" id="28131"/>
    <lineage>
        <taxon>Bacteria</taxon>
        <taxon>Pseudomonadati</taxon>
        <taxon>Bacteroidota</taxon>
        <taxon>Bacteroidia</taxon>
        <taxon>Bacteroidales</taxon>
        <taxon>Prevotellaceae</taxon>
        <taxon>Prevotella</taxon>
    </lineage>
</organism>
<evidence type="ECO:0000313" key="6">
    <source>
        <dbReference type="EMBL" id="BAU17832.1"/>
    </source>
</evidence>
<keyword evidence="3" id="KW-0238">DNA-binding</keyword>
<dbReference type="Pfam" id="PF00126">
    <property type="entry name" value="HTH_1"/>
    <property type="match status" value="1"/>
</dbReference>
<dbReference type="Gene3D" id="3.40.190.290">
    <property type="match status" value="1"/>
</dbReference>
<reference evidence="6 7" key="1">
    <citation type="journal article" date="2016" name="DNA Res.">
        <title>The complete genome sequencing of Prevotella intermedia strain OMA14 and a subsequent fine-scale, intra-species genomic comparison reveal an unusual amplification of conjugative and mobile transposons and identify a novel Prevotella-lineage-specific repeat.</title>
        <authorList>
            <person name="Naito M."/>
            <person name="Ogura Y."/>
            <person name="Itoh T."/>
            <person name="Shoji M."/>
            <person name="Okamoto M."/>
            <person name="Hayashi T."/>
            <person name="Nakayama K."/>
        </authorList>
    </citation>
    <scope>NUCLEOTIDE SEQUENCE [LARGE SCALE GENOMIC DNA]</scope>
    <source>
        <strain evidence="6 7">OMA14</strain>
    </source>
</reference>
<dbReference type="CDD" id="cd05466">
    <property type="entry name" value="PBP2_LTTR_substrate"/>
    <property type="match status" value="1"/>
</dbReference>
<dbReference type="GO" id="GO:0005829">
    <property type="term" value="C:cytosol"/>
    <property type="evidence" value="ECO:0007669"/>
    <property type="project" value="TreeGrafter"/>
</dbReference>
<dbReference type="SUPFAM" id="SSF53850">
    <property type="entry name" value="Periplasmic binding protein-like II"/>
    <property type="match status" value="1"/>
</dbReference>
<dbReference type="RefSeq" id="WP_096405602.1">
    <property type="nucleotide sequence ID" value="NZ_AP014597.1"/>
</dbReference>
<dbReference type="InterPro" id="IPR050950">
    <property type="entry name" value="HTH-type_LysR_regulators"/>
</dbReference>
<evidence type="ECO:0000259" key="5">
    <source>
        <dbReference type="PROSITE" id="PS50931"/>
    </source>
</evidence>
<dbReference type="Proteomes" id="UP000217431">
    <property type="component" value="Chromosome I"/>
</dbReference>
<proteinExistence type="inferred from homology"/>
<dbReference type="PROSITE" id="PS50931">
    <property type="entry name" value="HTH_LYSR"/>
    <property type="match status" value="1"/>
</dbReference>
<evidence type="ECO:0000313" key="7">
    <source>
        <dbReference type="Proteomes" id="UP000217431"/>
    </source>
</evidence>
<dbReference type="FunFam" id="1.10.10.10:FF:000001">
    <property type="entry name" value="LysR family transcriptional regulator"/>
    <property type="match status" value="1"/>
</dbReference>
<evidence type="ECO:0000256" key="3">
    <source>
        <dbReference type="ARBA" id="ARBA00023125"/>
    </source>
</evidence>
<name>A0A0S3UK23_PREIN</name>
<keyword evidence="2" id="KW-0805">Transcription regulation</keyword>
<sequence length="302" mass="34656">MELRQLRYFLKVAELLNFSEASKALFVTQSTLSQQIKQLETELDTTLFERNSHEVTLTEAGQKLVRYAQKVVVDADICQQKMTDLKSLLTGELNIGVTFTFSPLLTETVLEFMERYPDVRLNIIYKTMAELMDMLQRHEVDFVLAFKPTEKNERVESYLLFNNNLVAVMSSTHPFAKRKSISLEDLKTCQIAMPACGLQARNAFDDMIESSANNIKTRLEINDINILLKLVRQSKLVTVLAEATIHNEEGLVGIPLEMHNDDMEGCIHMLKNAYIKNSAREFYRLLSQSRTIMKYSSLSRLL</sequence>
<feature type="domain" description="HTH lysR-type" evidence="5">
    <location>
        <begin position="1"/>
        <end position="58"/>
    </location>
</feature>
<evidence type="ECO:0000256" key="2">
    <source>
        <dbReference type="ARBA" id="ARBA00023015"/>
    </source>
</evidence>
<dbReference type="Pfam" id="PF03466">
    <property type="entry name" value="LysR_substrate"/>
    <property type="match status" value="1"/>
</dbReference>
<dbReference type="SUPFAM" id="SSF46785">
    <property type="entry name" value="Winged helix' DNA-binding domain"/>
    <property type="match status" value="1"/>
</dbReference>
<dbReference type="InterPro" id="IPR036390">
    <property type="entry name" value="WH_DNA-bd_sf"/>
</dbReference>
<dbReference type="AlphaFoldDB" id="A0A0S3UK23"/>
<evidence type="ECO:0000256" key="4">
    <source>
        <dbReference type="ARBA" id="ARBA00023163"/>
    </source>
</evidence>